<organism evidence="2 3">
    <name type="scientific">Mesorhizobium plurifarium</name>
    <dbReference type="NCBI Taxonomy" id="69974"/>
    <lineage>
        <taxon>Bacteria</taxon>
        <taxon>Pseudomonadati</taxon>
        <taxon>Pseudomonadota</taxon>
        <taxon>Alphaproteobacteria</taxon>
        <taxon>Hyphomicrobiales</taxon>
        <taxon>Phyllobacteriaceae</taxon>
        <taxon>Mesorhizobium</taxon>
    </lineage>
</organism>
<dbReference type="EMBL" id="CCMZ01000067">
    <property type="protein sequence ID" value="CDX27612.1"/>
    <property type="molecule type" value="Genomic_DNA"/>
</dbReference>
<accession>A0A090EC04</accession>
<evidence type="ECO:0000313" key="2">
    <source>
        <dbReference type="EMBL" id="CDX27612.1"/>
    </source>
</evidence>
<sequence>MNESEGVGLVTHSTAVLFAHVGAWLLRLPPSDKERRDDRPPQDEAKSPTPVSFAGERDRLPPRDESFYWAWQYWSQ</sequence>
<dbReference type="AlphaFoldDB" id="A0A090EC04"/>
<protein>
    <submittedName>
        <fullName evidence="2">Uncharacterized protein</fullName>
    </submittedName>
</protein>
<keyword evidence="3" id="KW-1185">Reference proteome</keyword>
<evidence type="ECO:0000313" key="3">
    <source>
        <dbReference type="Proteomes" id="UP000045285"/>
    </source>
</evidence>
<feature type="compositionally biased region" description="Basic and acidic residues" evidence="1">
    <location>
        <begin position="30"/>
        <end position="46"/>
    </location>
</feature>
<dbReference type="STRING" id="69974.MPLDJ20_200036"/>
<gene>
    <name evidence="2" type="ORF">MPL3356_70100</name>
</gene>
<evidence type="ECO:0000256" key="1">
    <source>
        <dbReference type="SAM" id="MobiDB-lite"/>
    </source>
</evidence>
<dbReference type="Proteomes" id="UP000045285">
    <property type="component" value="Unassembled WGS sequence"/>
</dbReference>
<feature type="region of interest" description="Disordered" evidence="1">
    <location>
        <begin position="29"/>
        <end position="61"/>
    </location>
</feature>
<proteinExistence type="predicted"/>
<reference evidence="3" key="1">
    <citation type="submission" date="2014-08" db="EMBL/GenBank/DDBJ databases">
        <authorList>
            <person name="Moulin L."/>
        </authorList>
    </citation>
    <scope>NUCLEOTIDE SEQUENCE [LARGE SCALE GENOMIC DNA]</scope>
</reference>
<name>A0A090EC04_MESPL</name>